<dbReference type="SMART" id="SM00450">
    <property type="entry name" value="RHOD"/>
    <property type="match status" value="1"/>
</dbReference>
<reference evidence="3 4" key="1">
    <citation type="submission" date="2023-11" db="EMBL/GenBank/DDBJ databases">
        <title>MicrobeMod: A computational toolkit for identifying prokaryotic methylation and restriction-modification with nanopore sequencing.</title>
        <authorList>
            <person name="Crits-Christoph A."/>
            <person name="Kang S.C."/>
            <person name="Lee H."/>
            <person name="Ostrov N."/>
        </authorList>
    </citation>
    <scope>NUCLEOTIDE SEQUENCE [LARGE SCALE GENOMIC DNA]</scope>
    <source>
        <strain evidence="3 4">ATCC 49870</strain>
    </source>
</reference>
<dbReference type="CDD" id="cd00158">
    <property type="entry name" value="RHOD"/>
    <property type="match status" value="1"/>
</dbReference>
<evidence type="ECO:0000313" key="4">
    <source>
        <dbReference type="Proteomes" id="UP001327459"/>
    </source>
</evidence>
<accession>A0ABZ0YTL9</accession>
<evidence type="ECO:0000256" key="1">
    <source>
        <dbReference type="SAM" id="SignalP"/>
    </source>
</evidence>
<dbReference type="InterPro" id="IPR001763">
    <property type="entry name" value="Rhodanese-like_dom"/>
</dbReference>
<evidence type="ECO:0000259" key="2">
    <source>
        <dbReference type="PROSITE" id="PS50206"/>
    </source>
</evidence>
<feature type="signal peptide" evidence="1">
    <location>
        <begin position="1"/>
        <end position="21"/>
    </location>
</feature>
<dbReference type="Gene3D" id="3.40.250.10">
    <property type="entry name" value="Rhodanese-like domain"/>
    <property type="match status" value="1"/>
</dbReference>
<keyword evidence="1" id="KW-0732">Signal</keyword>
<proteinExistence type="predicted"/>
<dbReference type="RefSeq" id="WP_322520553.1">
    <property type="nucleotide sequence ID" value="NZ_CP140153.1"/>
</dbReference>
<dbReference type="EMBL" id="CP140153">
    <property type="protein sequence ID" value="WQH15525.1"/>
    <property type="molecule type" value="Genomic_DNA"/>
</dbReference>
<dbReference type="Proteomes" id="UP001327459">
    <property type="component" value="Chromosome"/>
</dbReference>
<dbReference type="SUPFAM" id="SSF52821">
    <property type="entry name" value="Rhodanese/Cell cycle control phosphatase"/>
    <property type="match status" value="1"/>
</dbReference>
<dbReference type="InterPro" id="IPR036873">
    <property type="entry name" value="Rhodanese-like_dom_sf"/>
</dbReference>
<protein>
    <submittedName>
        <fullName evidence="3">Rhodanese-like domain-containing protein</fullName>
    </submittedName>
</protein>
<feature type="domain" description="Rhodanese" evidence="2">
    <location>
        <begin position="99"/>
        <end position="215"/>
    </location>
</feature>
<keyword evidence="4" id="KW-1185">Reference proteome</keyword>
<feature type="chain" id="PRO_5046252321" evidence="1">
    <location>
        <begin position="22"/>
        <end position="217"/>
    </location>
</feature>
<sequence length="217" mass="24234">MKQSAWMIGATLLAAAGVAGAEEMKVKVTPELESVTVMHEDEKVEIKRNQDPDNRIAEDYQQTSRECPPFCVQPIQLLPGVHTIGEIELLNMLADRAMEKDEFLLIDSRTPDWFNKGTIPSAVNIPWTKLYPGSSTFDPFVAETLLLDEFGVKKDGGLFDFRQAKKLVLFCNGPWCGQSPTNIKALVALGYPADKIYWYRGGMQLWHTLGLTTVDPS</sequence>
<name>A0ABZ0YTL9_9GAMM</name>
<gene>
    <name evidence="3" type="ORF">SR882_07070</name>
</gene>
<dbReference type="Pfam" id="PF00581">
    <property type="entry name" value="Rhodanese"/>
    <property type="match status" value="1"/>
</dbReference>
<dbReference type="PROSITE" id="PS50206">
    <property type="entry name" value="RHODANESE_3"/>
    <property type="match status" value="1"/>
</dbReference>
<organism evidence="3 4">
    <name type="scientific">Guyparkeria halophila</name>
    <dbReference type="NCBI Taxonomy" id="47960"/>
    <lineage>
        <taxon>Bacteria</taxon>
        <taxon>Pseudomonadati</taxon>
        <taxon>Pseudomonadota</taxon>
        <taxon>Gammaproteobacteria</taxon>
        <taxon>Chromatiales</taxon>
        <taxon>Thioalkalibacteraceae</taxon>
        <taxon>Guyparkeria</taxon>
    </lineage>
</organism>
<evidence type="ECO:0000313" key="3">
    <source>
        <dbReference type="EMBL" id="WQH15525.1"/>
    </source>
</evidence>